<sequence>MKKFISILAWIFVAITSLCLILTMLSTCRFINMDYFNNYYIFQVSTIITMFLWSIKQLELKTKEWINSILCMAMGFCTIIFMVMEIY</sequence>
<evidence type="ECO:0008006" key="4">
    <source>
        <dbReference type="Google" id="ProtNLM"/>
    </source>
</evidence>
<proteinExistence type="predicted"/>
<dbReference type="STRING" id="1121305.CLCOL_10420"/>
<protein>
    <recommendedName>
        <fullName evidence="4">DUF3953 domain-containing protein</fullName>
    </recommendedName>
</protein>
<evidence type="ECO:0000256" key="1">
    <source>
        <dbReference type="SAM" id="Phobius"/>
    </source>
</evidence>
<keyword evidence="1" id="KW-1133">Transmembrane helix</keyword>
<evidence type="ECO:0000313" key="3">
    <source>
        <dbReference type="Proteomes" id="UP000075374"/>
    </source>
</evidence>
<gene>
    <name evidence="2" type="ORF">CLCOL_10420</name>
</gene>
<dbReference type="Proteomes" id="UP000075374">
    <property type="component" value="Unassembled WGS sequence"/>
</dbReference>
<keyword evidence="1" id="KW-0812">Transmembrane</keyword>
<dbReference type="AlphaFoldDB" id="A0A151ANV1"/>
<keyword evidence="1" id="KW-0472">Membrane</keyword>
<keyword evidence="3" id="KW-1185">Reference proteome</keyword>
<accession>A0A151ANV1</accession>
<feature type="transmembrane region" description="Helical" evidence="1">
    <location>
        <begin position="35"/>
        <end position="53"/>
    </location>
</feature>
<reference evidence="2 3" key="1">
    <citation type="submission" date="2016-02" db="EMBL/GenBank/DDBJ databases">
        <title>Genome sequence of Clostridium colicanis DSM 13634.</title>
        <authorList>
            <person name="Poehlein A."/>
            <person name="Daniel R."/>
        </authorList>
    </citation>
    <scope>NUCLEOTIDE SEQUENCE [LARGE SCALE GENOMIC DNA]</scope>
    <source>
        <strain evidence="2 3">DSM 13634</strain>
    </source>
</reference>
<feature type="transmembrane region" description="Helical" evidence="1">
    <location>
        <begin position="65"/>
        <end position="84"/>
    </location>
</feature>
<comment type="caution">
    <text evidence="2">The sequence shown here is derived from an EMBL/GenBank/DDBJ whole genome shotgun (WGS) entry which is preliminary data.</text>
</comment>
<evidence type="ECO:0000313" key="2">
    <source>
        <dbReference type="EMBL" id="KYH29299.1"/>
    </source>
</evidence>
<dbReference type="EMBL" id="LTBB01000004">
    <property type="protein sequence ID" value="KYH29299.1"/>
    <property type="molecule type" value="Genomic_DNA"/>
</dbReference>
<organism evidence="2 3">
    <name type="scientific">Clostridium colicanis DSM 13634</name>
    <dbReference type="NCBI Taxonomy" id="1121305"/>
    <lineage>
        <taxon>Bacteria</taxon>
        <taxon>Bacillati</taxon>
        <taxon>Bacillota</taxon>
        <taxon>Clostridia</taxon>
        <taxon>Eubacteriales</taxon>
        <taxon>Clostridiaceae</taxon>
        <taxon>Clostridium</taxon>
    </lineage>
</organism>
<dbReference type="PATRIC" id="fig|1121305.3.peg.1046"/>
<dbReference type="RefSeq" id="WP_061857919.1">
    <property type="nucleotide sequence ID" value="NZ_LTBB01000004.1"/>
</dbReference>
<name>A0A151ANV1_9CLOT</name>